<accession>A0A1L4D2D9</accession>
<dbReference type="STRING" id="1915309.AXG55_10750"/>
<organism evidence="1 2">
    <name type="scientific">Silvanigrella aquatica</name>
    <dbReference type="NCBI Taxonomy" id="1915309"/>
    <lineage>
        <taxon>Bacteria</taxon>
        <taxon>Pseudomonadati</taxon>
        <taxon>Bdellovibrionota</taxon>
        <taxon>Oligoflexia</taxon>
        <taxon>Silvanigrellales</taxon>
        <taxon>Silvanigrellaceae</taxon>
        <taxon>Silvanigrella</taxon>
    </lineage>
</organism>
<dbReference type="RefSeq" id="WP_148698113.1">
    <property type="nucleotide sequence ID" value="NZ_CP017834.1"/>
</dbReference>
<dbReference type="AlphaFoldDB" id="A0A1L4D2D9"/>
<evidence type="ECO:0000313" key="2">
    <source>
        <dbReference type="Proteomes" id="UP000184731"/>
    </source>
</evidence>
<protein>
    <submittedName>
        <fullName evidence="1">Uncharacterized protein</fullName>
    </submittedName>
</protein>
<reference evidence="1 2" key="1">
    <citation type="submission" date="2016-10" db="EMBL/GenBank/DDBJ databases">
        <title>Silvanigrella aquatica sp. nov., isolated from a freshwater lake located in the Black Forest, Germany, description of Silvanigrellaceae fam. nov., Silvanigrellales ord. nov., reclassification of the order Bdellovibrionales in the class Oligoflexia, reclassification of the families Bacteriovoracaceae and Halobacteriovoraceae in the new order Bacteriovoracales ord. nov., and reclassification of the family Pseudobacteriovoracaceae in the order Oligoflexiales.</title>
        <authorList>
            <person name="Hahn M.W."/>
            <person name="Schmidt J."/>
            <person name="Koll U."/>
            <person name="Rohde M."/>
            <person name="Verbag S."/>
            <person name="Pitt A."/>
            <person name="Nakai R."/>
            <person name="Naganuma T."/>
            <person name="Lang E."/>
        </authorList>
    </citation>
    <scope>NUCLEOTIDE SEQUENCE [LARGE SCALE GENOMIC DNA]</scope>
    <source>
        <strain evidence="1 2">MWH-Nonnen-W8red</strain>
    </source>
</reference>
<keyword evidence="2" id="KW-1185">Reference proteome</keyword>
<proteinExistence type="predicted"/>
<sequence length="94" mass="10793">MRPEVLQNELFKILENSFVDKSSDTKDDVVLSLSEEQMFKLWNILGEELGIDLSLATDDQRKLLFDACDNGKHIAAKDFSSLLWLVYYSDAAYQ</sequence>
<evidence type="ECO:0000313" key="1">
    <source>
        <dbReference type="EMBL" id="APJ04357.1"/>
    </source>
</evidence>
<dbReference type="OrthoDB" id="5295543at2"/>
<name>A0A1L4D2D9_9BACT</name>
<dbReference type="EMBL" id="CP017834">
    <property type="protein sequence ID" value="APJ04357.1"/>
    <property type="molecule type" value="Genomic_DNA"/>
</dbReference>
<dbReference type="KEGG" id="saqi:AXG55_10750"/>
<gene>
    <name evidence="1" type="ORF">AXG55_10750</name>
</gene>
<dbReference type="Proteomes" id="UP000184731">
    <property type="component" value="Chromosome"/>
</dbReference>